<dbReference type="InterPro" id="IPR006204">
    <property type="entry name" value="GHMP_kinase_N_dom"/>
</dbReference>
<dbReference type="PANTHER" id="PTHR43527">
    <property type="entry name" value="4-DIPHOSPHOCYTIDYL-2-C-METHYL-D-ERYTHRITOL KINASE, CHLOROPLASTIC"/>
    <property type="match status" value="1"/>
</dbReference>
<dbReference type="InterPro" id="IPR036554">
    <property type="entry name" value="GHMP_kinase_C_sf"/>
</dbReference>
<dbReference type="GO" id="GO:0016114">
    <property type="term" value="P:terpenoid biosynthetic process"/>
    <property type="evidence" value="ECO:0007669"/>
    <property type="project" value="UniProtKB-UniRule"/>
</dbReference>
<evidence type="ECO:0000259" key="11">
    <source>
        <dbReference type="Pfam" id="PF00288"/>
    </source>
</evidence>
<dbReference type="EMBL" id="OCNJ01000005">
    <property type="protein sequence ID" value="SOD96094.1"/>
    <property type="molecule type" value="Genomic_DNA"/>
</dbReference>
<name>A0A286GM76_9PROT</name>
<feature type="active site" evidence="10">
    <location>
        <position position="11"/>
    </location>
</feature>
<sequence length="294" mass="29829">MTVVVVEAPAKVNLSLHVVGRRDDGYHLLDSLIAFAGVGDTLTAAPAEDLALHVDGPFAEALAAALPAGAENIVLKAARRLAEAAGIAPRARLTLTKRLPVAAGIGGGSADAAAALLALCRLWDVAPPREDLMALALGLGADVPVCLQGRAANVSGVGEGIIDAPTLPPAWLVLVNPLVAVSTPEVFRARRGRFNQAAPLTEAPADAAALAEALRARANDLTKAAVTLAPEIGTVLVDIGALPGCLLARMSGSGATCFGLFAAEAEARAAAAALAQTRPEWWSAAAPLLSDRPR</sequence>
<dbReference type="RefSeq" id="WP_097279532.1">
    <property type="nucleotide sequence ID" value="NZ_OCNJ01000005.1"/>
</dbReference>
<comment type="similarity">
    <text evidence="1 10">Belongs to the GHMP kinase family. IspE subfamily.</text>
</comment>
<keyword evidence="6 10" id="KW-0418">Kinase</keyword>
<dbReference type="GO" id="GO:0019288">
    <property type="term" value="P:isopentenyl diphosphate biosynthetic process, methylerythritol 4-phosphate pathway"/>
    <property type="evidence" value="ECO:0007669"/>
    <property type="project" value="UniProtKB-UniRule"/>
</dbReference>
<evidence type="ECO:0000256" key="1">
    <source>
        <dbReference type="ARBA" id="ARBA00009684"/>
    </source>
</evidence>
<evidence type="ECO:0000259" key="12">
    <source>
        <dbReference type="Pfam" id="PF08544"/>
    </source>
</evidence>
<dbReference type="GO" id="GO:0050515">
    <property type="term" value="F:4-(cytidine 5'-diphospho)-2-C-methyl-D-erythritol kinase activity"/>
    <property type="evidence" value="ECO:0007669"/>
    <property type="project" value="UniProtKB-UniRule"/>
</dbReference>
<dbReference type="UniPathway" id="UPA00056">
    <property type="reaction ID" value="UER00094"/>
</dbReference>
<evidence type="ECO:0000256" key="2">
    <source>
        <dbReference type="ARBA" id="ARBA00012052"/>
    </source>
</evidence>
<dbReference type="PANTHER" id="PTHR43527:SF2">
    <property type="entry name" value="4-DIPHOSPHOCYTIDYL-2-C-METHYL-D-ERYTHRITOL KINASE, CHLOROPLASTIC"/>
    <property type="match status" value="1"/>
</dbReference>
<keyword evidence="14" id="KW-1185">Reference proteome</keyword>
<dbReference type="InterPro" id="IPR014721">
    <property type="entry name" value="Ribsml_uS5_D2-typ_fold_subgr"/>
</dbReference>
<keyword evidence="7 10" id="KW-0067">ATP-binding</keyword>
<dbReference type="Gene3D" id="3.30.230.10">
    <property type="match status" value="1"/>
</dbReference>
<keyword evidence="5 10" id="KW-0547">Nucleotide-binding</keyword>
<dbReference type="NCBIfam" id="NF011202">
    <property type="entry name" value="PRK14608.1"/>
    <property type="match status" value="1"/>
</dbReference>
<comment type="pathway">
    <text evidence="10">Isoprenoid biosynthesis; isopentenyl diphosphate biosynthesis via DXP pathway; isopentenyl diphosphate from 1-deoxy-D-xylulose 5-phosphate: step 3/6.</text>
</comment>
<evidence type="ECO:0000313" key="13">
    <source>
        <dbReference type="EMBL" id="SOD96094.1"/>
    </source>
</evidence>
<dbReference type="Proteomes" id="UP000219621">
    <property type="component" value="Unassembled WGS sequence"/>
</dbReference>
<evidence type="ECO:0000256" key="3">
    <source>
        <dbReference type="ARBA" id="ARBA00017473"/>
    </source>
</evidence>
<keyword evidence="4 10" id="KW-0808">Transferase</keyword>
<evidence type="ECO:0000256" key="7">
    <source>
        <dbReference type="ARBA" id="ARBA00022840"/>
    </source>
</evidence>
<dbReference type="InterPro" id="IPR004424">
    <property type="entry name" value="IspE"/>
</dbReference>
<dbReference type="EC" id="2.7.1.148" evidence="2 10"/>
<keyword evidence="8 10" id="KW-0414">Isoprene biosynthesis</keyword>
<dbReference type="InterPro" id="IPR020568">
    <property type="entry name" value="Ribosomal_Su5_D2-typ_SF"/>
</dbReference>
<dbReference type="PIRSF" id="PIRSF010376">
    <property type="entry name" value="IspE"/>
    <property type="match status" value="1"/>
</dbReference>
<evidence type="ECO:0000256" key="5">
    <source>
        <dbReference type="ARBA" id="ARBA00022741"/>
    </source>
</evidence>
<accession>A0A286GM76</accession>
<evidence type="ECO:0000256" key="4">
    <source>
        <dbReference type="ARBA" id="ARBA00022679"/>
    </source>
</evidence>
<evidence type="ECO:0000256" key="6">
    <source>
        <dbReference type="ARBA" id="ARBA00022777"/>
    </source>
</evidence>
<dbReference type="GO" id="GO:0005524">
    <property type="term" value="F:ATP binding"/>
    <property type="evidence" value="ECO:0007669"/>
    <property type="project" value="UniProtKB-UniRule"/>
</dbReference>
<comment type="function">
    <text evidence="10">Catalyzes the phosphorylation of the position 2 hydroxy group of 4-diphosphocytidyl-2C-methyl-D-erythritol.</text>
</comment>
<dbReference type="SUPFAM" id="SSF54211">
    <property type="entry name" value="Ribosomal protein S5 domain 2-like"/>
    <property type="match status" value="1"/>
</dbReference>
<dbReference type="Pfam" id="PF08544">
    <property type="entry name" value="GHMP_kinases_C"/>
    <property type="match status" value="1"/>
</dbReference>
<dbReference type="Pfam" id="PF00288">
    <property type="entry name" value="GHMP_kinases_N"/>
    <property type="match status" value="1"/>
</dbReference>
<feature type="active site" evidence="10">
    <location>
        <position position="142"/>
    </location>
</feature>
<evidence type="ECO:0000256" key="9">
    <source>
        <dbReference type="ARBA" id="ARBA00032554"/>
    </source>
</evidence>
<proteinExistence type="inferred from homology"/>
<feature type="binding site" evidence="10">
    <location>
        <begin position="100"/>
        <end position="110"/>
    </location>
    <ligand>
        <name>ATP</name>
        <dbReference type="ChEBI" id="CHEBI:30616"/>
    </ligand>
</feature>
<gene>
    <name evidence="10" type="primary">ispE</name>
    <name evidence="13" type="ORF">SAMN05421508_105153</name>
</gene>
<dbReference type="HAMAP" id="MF_00061">
    <property type="entry name" value="IspE"/>
    <property type="match status" value="1"/>
</dbReference>
<evidence type="ECO:0000313" key="14">
    <source>
        <dbReference type="Proteomes" id="UP000219621"/>
    </source>
</evidence>
<dbReference type="NCBIfam" id="TIGR00154">
    <property type="entry name" value="ispE"/>
    <property type="match status" value="1"/>
</dbReference>
<evidence type="ECO:0000256" key="10">
    <source>
        <dbReference type="HAMAP-Rule" id="MF_00061"/>
    </source>
</evidence>
<dbReference type="SUPFAM" id="SSF55060">
    <property type="entry name" value="GHMP Kinase, C-terminal domain"/>
    <property type="match status" value="1"/>
</dbReference>
<dbReference type="Gene3D" id="3.30.70.890">
    <property type="entry name" value="GHMP kinase, C-terminal domain"/>
    <property type="match status" value="1"/>
</dbReference>
<reference evidence="13 14" key="1">
    <citation type="submission" date="2017-09" db="EMBL/GenBank/DDBJ databases">
        <authorList>
            <person name="Ehlers B."/>
            <person name="Leendertz F.H."/>
        </authorList>
    </citation>
    <scope>NUCLEOTIDE SEQUENCE [LARGE SCALE GENOMIC DNA]</scope>
    <source>
        <strain evidence="13 14">USBA 140</strain>
    </source>
</reference>
<feature type="domain" description="GHMP kinase C-terminal" evidence="12">
    <location>
        <begin position="206"/>
        <end position="276"/>
    </location>
</feature>
<dbReference type="AlphaFoldDB" id="A0A286GM76"/>
<protein>
    <recommendedName>
        <fullName evidence="3 10">4-diphosphocytidyl-2-C-methyl-D-erythritol kinase</fullName>
        <shortName evidence="10">CMK</shortName>
        <ecNumber evidence="2 10">2.7.1.148</ecNumber>
    </recommendedName>
    <alternativeName>
        <fullName evidence="9 10">4-(cytidine-5'-diphospho)-2-C-methyl-D-erythritol kinase</fullName>
    </alternativeName>
</protein>
<comment type="catalytic activity">
    <reaction evidence="10">
        <text>4-CDP-2-C-methyl-D-erythritol + ATP = 4-CDP-2-C-methyl-D-erythritol 2-phosphate + ADP + H(+)</text>
        <dbReference type="Rhea" id="RHEA:18437"/>
        <dbReference type="ChEBI" id="CHEBI:15378"/>
        <dbReference type="ChEBI" id="CHEBI:30616"/>
        <dbReference type="ChEBI" id="CHEBI:57823"/>
        <dbReference type="ChEBI" id="CHEBI:57919"/>
        <dbReference type="ChEBI" id="CHEBI:456216"/>
        <dbReference type="EC" id="2.7.1.148"/>
    </reaction>
</comment>
<evidence type="ECO:0000256" key="8">
    <source>
        <dbReference type="ARBA" id="ARBA00023229"/>
    </source>
</evidence>
<organism evidence="13 14">
    <name type="scientific">Caenispirillum bisanense</name>
    <dbReference type="NCBI Taxonomy" id="414052"/>
    <lineage>
        <taxon>Bacteria</taxon>
        <taxon>Pseudomonadati</taxon>
        <taxon>Pseudomonadota</taxon>
        <taxon>Alphaproteobacteria</taxon>
        <taxon>Rhodospirillales</taxon>
        <taxon>Novispirillaceae</taxon>
        <taxon>Caenispirillum</taxon>
    </lineage>
</organism>
<dbReference type="OrthoDB" id="9809438at2"/>
<feature type="domain" description="GHMP kinase N-terminal" evidence="11">
    <location>
        <begin position="72"/>
        <end position="149"/>
    </location>
</feature>
<dbReference type="InterPro" id="IPR013750">
    <property type="entry name" value="GHMP_kinase_C_dom"/>
</dbReference>